<sequence>MPEGLSSPSYEWLRAKIAQMPASTAGDARDLVWADEARTLGVCRDEHGRVEVFLTGAPLSPRDKLVAENLVHDVWATQHGDHLAANRLVLPAMPQLDGFAAFICAELVENGLRRDRDAAFARSEPLIALGLRRAGITNQTLVGLAGELSVLAALTARATEVAAVVDCWAGSVPSSRDFQLGPVGVEVKTTTGSQSEHSVQGFHQVELGTSVGGLPESHLFLLSIGIRWQAAGSPGWTIPALVQAIVGRLREPDSVTAFVAKVQQYGGDASAGYDHLKHAQSSRFQQPFQLTFERLYDLGDDRIKLLRSTDMEGVSHVDPGSVSFRVRLPTRVRGDINPISGLSSVTSALLGLAPGFAEAQG</sequence>
<organism evidence="1 2">
    <name type="scientific">Cellulomonas septica</name>
    <dbReference type="NCBI Taxonomy" id="285080"/>
    <lineage>
        <taxon>Bacteria</taxon>
        <taxon>Bacillati</taxon>
        <taxon>Actinomycetota</taxon>
        <taxon>Actinomycetes</taxon>
        <taxon>Micrococcales</taxon>
        <taxon>Cellulomonadaceae</taxon>
        <taxon>Cellulomonas</taxon>
    </lineage>
</organism>
<keyword evidence="2" id="KW-1185">Reference proteome</keyword>
<dbReference type="InterPro" id="IPR025534">
    <property type="entry name" value="DUF4420"/>
</dbReference>
<proteinExistence type="predicted"/>
<reference evidence="1 2" key="1">
    <citation type="submission" date="2020-04" db="EMBL/GenBank/DDBJ databases">
        <title>MicrobeNet Type strains.</title>
        <authorList>
            <person name="Nicholson A.C."/>
        </authorList>
    </citation>
    <scope>NUCLEOTIDE SEQUENCE [LARGE SCALE GENOMIC DNA]</scope>
    <source>
        <strain evidence="1 2">ATCC BAA-787</strain>
    </source>
</reference>
<evidence type="ECO:0000313" key="1">
    <source>
        <dbReference type="EMBL" id="NKY38106.1"/>
    </source>
</evidence>
<dbReference type="RefSeq" id="WP_168676508.1">
    <property type="nucleotide sequence ID" value="NZ_JAAXOY010000003.1"/>
</dbReference>
<dbReference type="Pfam" id="PF14390">
    <property type="entry name" value="DUF4420"/>
    <property type="match status" value="1"/>
</dbReference>
<evidence type="ECO:0000313" key="2">
    <source>
        <dbReference type="Proteomes" id="UP000777774"/>
    </source>
</evidence>
<dbReference type="EMBL" id="JAAXOY010000003">
    <property type="protein sequence ID" value="NKY38106.1"/>
    <property type="molecule type" value="Genomic_DNA"/>
</dbReference>
<accession>A0ABX1JY06</accession>
<dbReference type="Proteomes" id="UP000777774">
    <property type="component" value="Unassembled WGS sequence"/>
</dbReference>
<name>A0ABX1JY06_9CELL</name>
<gene>
    <name evidence="1" type="ORF">HGA02_00780</name>
</gene>
<protein>
    <submittedName>
        <fullName evidence="1">PD-(D/E)XK motif protein</fullName>
    </submittedName>
</protein>
<comment type="caution">
    <text evidence="1">The sequence shown here is derived from an EMBL/GenBank/DDBJ whole genome shotgun (WGS) entry which is preliminary data.</text>
</comment>